<protein>
    <submittedName>
        <fullName evidence="1">Uncharacterized protein</fullName>
    </submittedName>
</protein>
<dbReference type="Proteomes" id="UP000637774">
    <property type="component" value="Unassembled WGS sequence"/>
</dbReference>
<name>A0ABQ2AH76_9BACT</name>
<dbReference type="EMBL" id="BMGY01000051">
    <property type="protein sequence ID" value="GGH90234.1"/>
    <property type="molecule type" value="Genomic_DNA"/>
</dbReference>
<accession>A0ABQ2AH76</accession>
<reference evidence="2" key="1">
    <citation type="journal article" date="2019" name="Int. J. Syst. Evol. Microbiol.">
        <title>The Global Catalogue of Microorganisms (GCM) 10K type strain sequencing project: providing services to taxonomists for standard genome sequencing and annotation.</title>
        <authorList>
            <consortium name="The Broad Institute Genomics Platform"/>
            <consortium name="The Broad Institute Genome Sequencing Center for Infectious Disease"/>
            <person name="Wu L."/>
            <person name="Ma J."/>
        </authorList>
    </citation>
    <scope>NUCLEOTIDE SEQUENCE [LARGE SCALE GENOMIC DNA]</scope>
    <source>
        <strain evidence="2">CGMCC 1.14966</strain>
    </source>
</reference>
<sequence>MNIPSTKKILLIIGGVLALCIALSEFGLYWQRKDTPTFLLDMWDHLPENPRMVARLGEDALPKYGYNVYDVEKDTLPYSFSLHGYKGNLEIKGYAVKQQNRWVPVKSDTLFISNK</sequence>
<gene>
    <name evidence="1" type="ORF">GCM10011495_35640</name>
</gene>
<proteinExistence type="predicted"/>
<keyword evidence="2" id="KW-1185">Reference proteome</keyword>
<dbReference type="RefSeq" id="WP_188563457.1">
    <property type="nucleotide sequence ID" value="NZ_BMGY01000051.1"/>
</dbReference>
<organism evidence="1 2">
    <name type="scientific">Hymenobacter frigidus</name>
    <dbReference type="NCBI Taxonomy" id="1524095"/>
    <lineage>
        <taxon>Bacteria</taxon>
        <taxon>Pseudomonadati</taxon>
        <taxon>Bacteroidota</taxon>
        <taxon>Cytophagia</taxon>
        <taxon>Cytophagales</taxon>
        <taxon>Hymenobacteraceae</taxon>
        <taxon>Hymenobacter</taxon>
    </lineage>
</organism>
<comment type="caution">
    <text evidence="1">The sequence shown here is derived from an EMBL/GenBank/DDBJ whole genome shotgun (WGS) entry which is preliminary data.</text>
</comment>
<evidence type="ECO:0000313" key="2">
    <source>
        <dbReference type="Proteomes" id="UP000637774"/>
    </source>
</evidence>
<evidence type="ECO:0000313" key="1">
    <source>
        <dbReference type="EMBL" id="GGH90234.1"/>
    </source>
</evidence>